<evidence type="ECO:0000313" key="3">
    <source>
        <dbReference type="Proteomes" id="UP000466307"/>
    </source>
</evidence>
<dbReference type="Proteomes" id="UP000466307">
    <property type="component" value="Unassembled WGS sequence"/>
</dbReference>
<sequence length="69" mass="7292">MEKKRSSRLLPVAIVVFVIGLIALIALFVMPAVADGETAPTAVYLLALCAPLGFLLAIAAALRTGRRTR</sequence>
<keyword evidence="1" id="KW-0472">Membrane</keyword>
<keyword evidence="1" id="KW-1133">Transmembrane helix</keyword>
<protein>
    <submittedName>
        <fullName evidence="2">Uncharacterized protein</fullName>
    </submittedName>
</protein>
<feature type="transmembrane region" description="Helical" evidence="1">
    <location>
        <begin position="9"/>
        <end position="30"/>
    </location>
</feature>
<proteinExistence type="predicted"/>
<organism evidence="2 3">
    <name type="scientific">Gordonia desulfuricans</name>
    <dbReference type="NCBI Taxonomy" id="89051"/>
    <lineage>
        <taxon>Bacteria</taxon>
        <taxon>Bacillati</taxon>
        <taxon>Actinomycetota</taxon>
        <taxon>Actinomycetes</taxon>
        <taxon>Mycobacteriales</taxon>
        <taxon>Gordoniaceae</taxon>
        <taxon>Gordonia</taxon>
    </lineage>
</organism>
<dbReference type="EMBL" id="JAADZU010000120">
    <property type="protein sequence ID" value="NDK92419.1"/>
    <property type="molecule type" value="Genomic_DNA"/>
</dbReference>
<keyword evidence="3" id="KW-1185">Reference proteome</keyword>
<comment type="caution">
    <text evidence="2">The sequence shown here is derived from an EMBL/GenBank/DDBJ whole genome shotgun (WGS) entry which is preliminary data.</text>
</comment>
<evidence type="ECO:0000313" key="2">
    <source>
        <dbReference type="EMBL" id="NDK92419.1"/>
    </source>
</evidence>
<dbReference type="AlphaFoldDB" id="A0A7K3LW14"/>
<evidence type="ECO:0000256" key="1">
    <source>
        <dbReference type="SAM" id="Phobius"/>
    </source>
</evidence>
<gene>
    <name evidence="2" type="ORF">GYA93_23080</name>
</gene>
<name>A0A7K3LW14_9ACTN</name>
<accession>A0A7K3LW14</accession>
<reference evidence="2 3" key="1">
    <citation type="submission" date="2020-01" db="EMBL/GenBank/DDBJ databases">
        <title>Investigation of new actinobacteria for the biodesulphurisation of diesel fuel.</title>
        <authorList>
            <person name="Athi Narayanan S.M."/>
        </authorList>
    </citation>
    <scope>NUCLEOTIDE SEQUENCE [LARGE SCALE GENOMIC DNA]</scope>
    <source>
        <strain evidence="2 3">213E</strain>
    </source>
</reference>
<feature type="transmembrane region" description="Helical" evidence="1">
    <location>
        <begin position="42"/>
        <end position="62"/>
    </location>
</feature>
<dbReference type="RefSeq" id="WP_053778794.1">
    <property type="nucleotide sequence ID" value="NZ_JAADZU010000120.1"/>
</dbReference>
<keyword evidence="1" id="KW-0812">Transmembrane</keyword>